<feature type="compositionally biased region" description="Pro residues" evidence="2">
    <location>
        <begin position="547"/>
        <end position="558"/>
    </location>
</feature>
<dbReference type="PANTHER" id="PTHR13037:SF24">
    <property type="entry name" value="POLYCOMB PROTEIN PCL-RELATED"/>
    <property type="match status" value="1"/>
</dbReference>
<reference evidence="3" key="1">
    <citation type="journal article" date="2014" name="Int. J. Syst. Evol. Microbiol.">
        <title>Complete genome sequence of Corynebacterium casei LMG S-19264T (=DSM 44701T), isolated from a smear-ripened cheese.</title>
        <authorList>
            <consortium name="US DOE Joint Genome Institute (JGI-PGF)"/>
            <person name="Walter F."/>
            <person name="Albersmeier A."/>
            <person name="Kalinowski J."/>
            <person name="Ruckert C."/>
        </authorList>
    </citation>
    <scope>NUCLEOTIDE SEQUENCE</scope>
    <source>
        <strain evidence="3">NBRC 101628</strain>
    </source>
</reference>
<proteinExistence type="predicted"/>
<keyword evidence="4" id="KW-1185">Reference proteome</keyword>
<feature type="compositionally biased region" description="Acidic residues" evidence="2">
    <location>
        <begin position="949"/>
        <end position="971"/>
    </location>
</feature>
<gene>
    <name evidence="3" type="ORF">GCM10007895_05860</name>
</gene>
<dbReference type="PANTHER" id="PTHR13037">
    <property type="entry name" value="FORMIN"/>
    <property type="match status" value="1"/>
</dbReference>
<dbReference type="RefSeq" id="WP_211286877.1">
    <property type="nucleotide sequence ID" value="NZ_BSNC01000002.1"/>
</dbReference>
<dbReference type="AlphaFoldDB" id="A0AA37RSS2"/>
<evidence type="ECO:0000313" key="3">
    <source>
        <dbReference type="EMBL" id="GLP95280.1"/>
    </source>
</evidence>
<dbReference type="EMBL" id="BSNC01000002">
    <property type="protein sequence ID" value="GLP95280.1"/>
    <property type="molecule type" value="Genomic_DNA"/>
</dbReference>
<feature type="region of interest" description="Disordered" evidence="2">
    <location>
        <begin position="943"/>
        <end position="987"/>
    </location>
</feature>
<name>A0AA37RSS2_9GAMM</name>
<keyword evidence="1" id="KW-0945">Host-virus interaction</keyword>
<evidence type="ECO:0000256" key="2">
    <source>
        <dbReference type="SAM" id="MobiDB-lite"/>
    </source>
</evidence>
<reference evidence="3" key="2">
    <citation type="submission" date="2023-01" db="EMBL/GenBank/DDBJ databases">
        <title>Draft genome sequence of Paraferrimonas sedimenticola strain NBRC 101628.</title>
        <authorList>
            <person name="Sun Q."/>
            <person name="Mori K."/>
        </authorList>
    </citation>
    <scope>NUCLEOTIDE SEQUENCE</scope>
    <source>
        <strain evidence="3">NBRC 101628</strain>
    </source>
</reference>
<dbReference type="Proteomes" id="UP001161422">
    <property type="component" value="Unassembled WGS sequence"/>
</dbReference>
<comment type="caution">
    <text evidence="3">The sequence shown here is derived from an EMBL/GenBank/DDBJ whole genome shotgun (WGS) entry which is preliminary data.</text>
</comment>
<accession>A0AA37RSS2</accession>
<protein>
    <submittedName>
        <fullName evidence="3">Uncharacterized protein</fullName>
    </submittedName>
</protein>
<organism evidence="3 4">
    <name type="scientific">Paraferrimonas sedimenticola</name>
    <dbReference type="NCBI Taxonomy" id="375674"/>
    <lineage>
        <taxon>Bacteria</taxon>
        <taxon>Pseudomonadati</taxon>
        <taxon>Pseudomonadota</taxon>
        <taxon>Gammaproteobacteria</taxon>
        <taxon>Alteromonadales</taxon>
        <taxon>Ferrimonadaceae</taxon>
        <taxon>Paraferrimonas</taxon>
    </lineage>
</organism>
<sequence length="1218" mass="134385">MAAKTGQISAYALIEDKGSFPTTDGSRFGQISAYALVETSERPPTTDGSRFGQISAYALIAEDGTEPMQSTNIDTSKLSAYALVKDVNTPVPPPNVDTSKLSPYALIRDVNTPAPPLEVATSKLSAYALVEYFNGIKFGADSSFNLQSVTDLSLRLFLSAQANLSLNASAEIASYDGWEFPLFVFNETETIEEIELTFDKAGRPIIFYRIGYNTLKLYWYSPDDAAFVTQPLGLGRNILAGFDLLDDAHNGDAMLFYVRQGKAYMRALHENFEIERPLPIELGGLVLKHTGQRTDNRFQLAYEALVEDSLAPVLPPPTTPPPVVVEPPTQPPVIDGPDVVQPVGPAGAGTVFNGVNTYGTYPVFSNASGSVRIRAWFGELTNPQDWLHLIADSATGYSVRVKSADVQYQSAAGGYPGIYGQLDVENTRFLEILIGDGQLTLSDGTTTTATFDFTNVDPATLVFDRAYWRNGYFEGILQALSIEDLGGSALPMYYTAQGFEGLFPFLGVTLTDFTTMTVHNATHVLPDDPIVPPITPEPTPDPDPDPTPDPTDPPPTPGPAVIDLTQAQVQSQADWDAAFADLYPGARPYTTGTNGDDTGDFVWRGSIWIRAYLAMAETFNDYKYLDWAVELCDHMLYYTDKRRQARGEINVLTDGYGSAPKYFLNNRGIAAPGWRLPYVKDGYNWRIQVLQDGRNLSSIMLVVDFIKSRGISGFDAKIAGYLADAKEIIDSHDTDYSETKQPTVAGSFYYPHVGNDLVTDNGLYSRPLPQNHNLNMAHAMMLCSKWDGGATDYMPRVHKLYQFFEDTVEYSGKYARSRYQHHVSDPSTTYEDLNHGDTNIEFLLAYQQDGGNPDNQLMTALANNLTEVMFLNPRYSEFVDGSGISSSDEQVCAAWHWIHLQAWDDRVVDQAFTMMQDVAPTLSWHGTYLAWANLLRYGLGSIPVPEPDPVPDPDPDPTPDPDPDPTPDPDPDQPPKDEDPIIVQPVEPPPQPVEGYWAYQLTGYASGLQAPSQMIASPKTSRWSVSFWLDRISFNKPTISLFSQCSNENEGSTGAGMFIEVTGPNYDILRVCLGGHVNEIKMITPLREGFWEFSLIHTWGTRININHNNLSAPLIPSQSYGVTVGSSNDVGKFMFGATTAANGNRINSLRGIMRGCKLELIDDATEYNWLMTNKDSGHLQIALDASQMEIFKSDLLILDYREQNWEFLPLPGSGGIAI</sequence>
<evidence type="ECO:0000313" key="4">
    <source>
        <dbReference type="Proteomes" id="UP001161422"/>
    </source>
</evidence>
<feature type="compositionally biased region" description="Pro residues" evidence="2">
    <location>
        <begin position="529"/>
        <end position="539"/>
    </location>
</feature>
<evidence type="ECO:0000256" key="1">
    <source>
        <dbReference type="ARBA" id="ARBA00022581"/>
    </source>
</evidence>
<feature type="region of interest" description="Disordered" evidence="2">
    <location>
        <begin position="524"/>
        <end position="560"/>
    </location>
</feature>